<dbReference type="EMBL" id="CAUYUE010000008">
    <property type="protein sequence ID" value="CAK0783439.1"/>
    <property type="molecule type" value="Genomic_DNA"/>
</dbReference>
<keyword evidence="10" id="KW-1185">Reference proteome</keyword>
<dbReference type="PANTHER" id="PTHR22855:SF13">
    <property type="entry name" value="METHYLCROTONOYL-COA CARBOXYLASE BETA CHAIN, MITOCHONDRIAL"/>
    <property type="match status" value="1"/>
</dbReference>
<comment type="catalytic activity">
    <reaction evidence="6">
        <text>3-methylbut-2-enoyl-CoA + hydrogencarbonate + ATP = 3-methyl-(2E)-glutaconyl-CoA + ADP + phosphate + H(+)</text>
        <dbReference type="Rhea" id="RHEA:13589"/>
        <dbReference type="ChEBI" id="CHEBI:15378"/>
        <dbReference type="ChEBI" id="CHEBI:17544"/>
        <dbReference type="ChEBI" id="CHEBI:30616"/>
        <dbReference type="ChEBI" id="CHEBI:43474"/>
        <dbReference type="ChEBI" id="CHEBI:57344"/>
        <dbReference type="ChEBI" id="CHEBI:57346"/>
        <dbReference type="ChEBI" id="CHEBI:456216"/>
        <dbReference type="EC" id="6.4.1.4"/>
    </reaction>
</comment>
<dbReference type="InterPro" id="IPR045190">
    <property type="entry name" value="MCCB/AccD1-like"/>
</dbReference>
<evidence type="ECO:0000259" key="7">
    <source>
        <dbReference type="PROSITE" id="PS50980"/>
    </source>
</evidence>
<dbReference type="InterPro" id="IPR029045">
    <property type="entry name" value="ClpP/crotonase-like_dom_sf"/>
</dbReference>
<dbReference type="GO" id="GO:0004485">
    <property type="term" value="F:methylcrotonoyl-CoA carboxylase activity"/>
    <property type="evidence" value="ECO:0007669"/>
    <property type="project" value="UniProtKB-EC"/>
</dbReference>
<name>A0AAV1IBW5_9CHLO</name>
<dbReference type="Gene3D" id="3.90.226.10">
    <property type="entry name" value="2-enoyl-CoA Hydratase, Chain A, domain 1"/>
    <property type="match status" value="2"/>
</dbReference>
<dbReference type="SUPFAM" id="SSF52096">
    <property type="entry name" value="ClpP/crotonase"/>
    <property type="match status" value="2"/>
</dbReference>
<evidence type="ECO:0000313" key="10">
    <source>
        <dbReference type="Proteomes" id="UP001314263"/>
    </source>
</evidence>
<proteinExistence type="inferred from homology"/>
<dbReference type="GO" id="GO:0006552">
    <property type="term" value="P:L-leucine catabolic process"/>
    <property type="evidence" value="ECO:0007669"/>
    <property type="project" value="TreeGrafter"/>
</dbReference>
<dbReference type="AlphaFoldDB" id="A0AAV1IBW5"/>
<protein>
    <recommendedName>
        <fullName evidence="3">methylcrotonoyl-CoA carboxylase</fullName>
        <ecNumber evidence="3">6.4.1.4</ecNumber>
    </recommendedName>
    <alternativeName>
        <fullName evidence="5">3-methylcrotonyl-CoA carboxylase 2</fullName>
    </alternativeName>
    <alternativeName>
        <fullName evidence="4">3-methylcrotonyl-CoA:carbon dioxide ligase subunit beta</fullName>
    </alternativeName>
</protein>
<gene>
    <name evidence="9" type="ORF">CVIRNUC_006638</name>
</gene>
<evidence type="ECO:0000256" key="2">
    <source>
        <dbReference type="ARBA" id="ARBA00025711"/>
    </source>
</evidence>
<organism evidence="9 10">
    <name type="scientific">Coccomyxa viridis</name>
    <dbReference type="NCBI Taxonomy" id="1274662"/>
    <lineage>
        <taxon>Eukaryota</taxon>
        <taxon>Viridiplantae</taxon>
        <taxon>Chlorophyta</taxon>
        <taxon>core chlorophytes</taxon>
        <taxon>Trebouxiophyceae</taxon>
        <taxon>Trebouxiophyceae incertae sedis</taxon>
        <taxon>Coccomyxaceae</taxon>
        <taxon>Coccomyxa</taxon>
    </lineage>
</organism>
<dbReference type="InterPro" id="IPR011762">
    <property type="entry name" value="COA_CT_N"/>
</dbReference>
<reference evidence="9 10" key="1">
    <citation type="submission" date="2023-10" db="EMBL/GenBank/DDBJ databases">
        <authorList>
            <person name="Maclean D."/>
            <person name="Macfadyen A."/>
        </authorList>
    </citation>
    <scope>NUCLEOTIDE SEQUENCE [LARGE SCALE GENOMIC DNA]</scope>
</reference>
<dbReference type="PROSITE" id="PS50989">
    <property type="entry name" value="COA_CT_CTER"/>
    <property type="match status" value="1"/>
</dbReference>
<evidence type="ECO:0000259" key="8">
    <source>
        <dbReference type="PROSITE" id="PS50989"/>
    </source>
</evidence>
<feature type="domain" description="CoA carboxyltransferase N-terminal" evidence="7">
    <location>
        <begin position="64"/>
        <end position="321"/>
    </location>
</feature>
<dbReference type="EC" id="6.4.1.4" evidence="3"/>
<evidence type="ECO:0000256" key="1">
    <source>
        <dbReference type="ARBA" id="ARBA00006102"/>
    </source>
</evidence>
<sequence length="585" mass="62558">MSVLPGCSGAFARFAKDLCRSSITVSSIIQAVGFSSAARDESNILSSTITQPLSVKIQENASALSTVLDELYGKVARVCEGGGGKAVERHRSRNKLLPRERIAALLDPGSPLIELSQLAGFNLYGREEVPSGGIVTGIGRVQGRLVALVANDATVKGGTYYPITVKKHLRLQEVAEMCRLPCIYFVDSGGANLPRQADVFPDRDHFGRIFYNQARMSAKGLPQIAVVMGSCTAGGAYVPAMADESIIVRGNGTIFLGGPPLVKAATGEDVSAEDLGGAQLHCSTSGVTDHLAESEEHAISIARSIVGNLSSAGQPGPEHAAAQVSVPWNEPLHPPEELRGMVPSDTRQPWDMRGVLERVLDGSRFDEFKKLYGSTLITGFGSICGQTVGIVANDGILFSESALKGAHFIQLCSQRGVPLIFLQNINGFMVGQKYEAGGIAKDGAKMVMAVANAQVPKLTLILGGSFGAGNYGMCGRAFSPNFLFMWPNARISVMGGAQAASVLSQVEEQKRSREGQRWEGKERDNFEQKVAARYDEEGRPEFASARMWDDGVIDPADTRRVLSLALGAAMHGYRHGTPHYGVFRM</sequence>
<evidence type="ECO:0000313" key="9">
    <source>
        <dbReference type="EMBL" id="CAK0783439.1"/>
    </source>
</evidence>
<dbReference type="GO" id="GO:1905202">
    <property type="term" value="C:methylcrotonoyl-CoA carboxylase complex"/>
    <property type="evidence" value="ECO:0007669"/>
    <property type="project" value="TreeGrafter"/>
</dbReference>
<feature type="domain" description="CoA carboxyltransferase C-terminal" evidence="8">
    <location>
        <begin position="327"/>
        <end position="572"/>
    </location>
</feature>
<evidence type="ECO:0000256" key="3">
    <source>
        <dbReference type="ARBA" id="ARBA00026116"/>
    </source>
</evidence>
<evidence type="ECO:0000256" key="5">
    <source>
        <dbReference type="ARBA" id="ARBA00031404"/>
    </source>
</evidence>
<dbReference type="InterPro" id="IPR034733">
    <property type="entry name" value="AcCoA_carboxyl_beta"/>
</dbReference>
<dbReference type="Pfam" id="PF01039">
    <property type="entry name" value="Carboxyl_trans"/>
    <property type="match status" value="1"/>
</dbReference>
<comment type="caution">
    <text evidence="9">The sequence shown here is derived from an EMBL/GenBank/DDBJ whole genome shotgun (WGS) entry which is preliminary data.</text>
</comment>
<dbReference type="InterPro" id="IPR011763">
    <property type="entry name" value="COA_CT_C"/>
</dbReference>
<dbReference type="PANTHER" id="PTHR22855">
    <property type="entry name" value="ACETYL, PROPIONYL, PYRUVATE, AND GLUTACONYL CARBOXYLASE-RELATED"/>
    <property type="match status" value="1"/>
</dbReference>
<comment type="pathway">
    <text evidence="2">Amino-acid degradation; L-leucine degradation; (S)-3-hydroxy-3-methylglutaryl-CoA from 3-isovaleryl-CoA: step 2/3.</text>
</comment>
<evidence type="ECO:0000256" key="4">
    <source>
        <dbReference type="ARBA" id="ARBA00031237"/>
    </source>
</evidence>
<dbReference type="PROSITE" id="PS50980">
    <property type="entry name" value="COA_CT_NTER"/>
    <property type="match status" value="1"/>
</dbReference>
<dbReference type="FunFam" id="3.90.226.10:FF:000004">
    <property type="entry name" value="Methylcrotonoyl-CoA carboxylase beta chain"/>
    <property type="match status" value="1"/>
</dbReference>
<dbReference type="FunFam" id="3.90.226.10:FF:000007">
    <property type="entry name" value="Methylcrotonoyl-CoA carboxylase subunit beta"/>
    <property type="match status" value="1"/>
</dbReference>
<evidence type="ECO:0000256" key="6">
    <source>
        <dbReference type="ARBA" id="ARBA00052347"/>
    </source>
</evidence>
<dbReference type="GO" id="GO:0005739">
    <property type="term" value="C:mitochondrion"/>
    <property type="evidence" value="ECO:0007669"/>
    <property type="project" value="TreeGrafter"/>
</dbReference>
<comment type="similarity">
    <text evidence="1">Belongs to the AccD/PCCB family.</text>
</comment>
<dbReference type="Proteomes" id="UP001314263">
    <property type="component" value="Unassembled WGS sequence"/>
</dbReference>
<accession>A0AAV1IBW5</accession>